<dbReference type="Pfam" id="PF07536">
    <property type="entry name" value="HWE_HK"/>
    <property type="match status" value="1"/>
</dbReference>
<dbReference type="InterPro" id="IPR029016">
    <property type="entry name" value="GAF-like_dom_sf"/>
</dbReference>
<evidence type="ECO:0000313" key="21">
    <source>
        <dbReference type="Proteomes" id="UP000249590"/>
    </source>
</evidence>
<evidence type="ECO:0000256" key="8">
    <source>
        <dbReference type="ARBA" id="ARBA00022643"/>
    </source>
</evidence>
<feature type="domain" description="CheB-type methylesterase" evidence="19">
    <location>
        <begin position="9"/>
        <end position="198"/>
    </location>
</feature>
<keyword evidence="7" id="KW-0285">Flavoprotein</keyword>
<dbReference type="GO" id="GO:0000156">
    <property type="term" value="F:phosphorelay response regulator activity"/>
    <property type="evidence" value="ECO:0007669"/>
    <property type="project" value="InterPro"/>
</dbReference>
<dbReference type="PANTHER" id="PTHR41523:SF7">
    <property type="entry name" value="HISTIDINE KINASE"/>
    <property type="match status" value="1"/>
</dbReference>
<dbReference type="PROSITE" id="PS50113">
    <property type="entry name" value="PAC"/>
    <property type="match status" value="2"/>
</dbReference>
<dbReference type="RefSeq" id="WP_111349328.1">
    <property type="nucleotide sequence ID" value="NZ_JAIWKD010000006.1"/>
</dbReference>
<dbReference type="Pfam" id="PF13426">
    <property type="entry name" value="PAS_9"/>
    <property type="match status" value="1"/>
</dbReference>
<dbReference type="CDD" id="cd16434">
    <property type="entry name" value="CheB-CheR_fusion"/>
    <property type="match status" value="1"/>
</dbReference>
<dbReference type="InterPro" id="IPR036890">
    <property type="entry name" value="HATPase_C_sf"/>
</dbReference>
<keyword evidence="17" id="KW-0145">Chemotaxis</keyword>
<evidence type="ECO:0000256" key="11">
    <source>
        <dbReference type="ARBA" id="ARBA00022741"/>
    </source>
</evidence>
<keyword evidence="11" id="KW-0547">Nucleotide-binding</keyword>
<evidence type="ECO:0000256" key="3">
    <source>
        <dbReference type="ARBA" id="ARBA00021740"/>
    </source>
</evidence>
<keyword evidence="6" id="KW-0716">Sensory transduction</keyword>
<evidence type="ECO:0000256" key="6">
    <source>
        <dbReference type="ARBA" id="ARBA00022606"/>
    </source>
</evidence>
<dbReference type="InterPro" id="IPR000700">
    <property type="entry name" value="PAS-assoc_C"/>
</dbReference>
<dbReference type="Pfam" id="PF01339">
    <property type="entry name" value="CheB_methylest"/>
    <property type="match status" value="1"/>
</dbReference>
<dbReference type="Proteomes" id="UP000249590">
    <property type="component" value="Unassembled WGS sequence"/>
</dbReference>
<reference evidence="20 21" key="1">
    <citation type="submission" date="2018-05" db="EMBL/GenBank/DDBJ databases">
        <title>Acuticoccus sediminis sp. nov., isolated from deep-sea sediment of Indian Ocean.</title>
        <authorList>
            <person name="Liu X."/>
            <person name="Lai Q."/>
            <person name="Du Y."/>
            <person name="Sun F."/>
            <person name="Zhang X."/>
            <person name="Wang S."/>
            <person name="Shao Z."/>
        </authorList>
    </citation>
    <scope>NUCLEOTIDE SEQUENCE [LARGE SCALE GENOMIC DNA]</scope>
    <source>
        <strain evidence="20 21">PTG4-2</strain>
    </source>
</reference>
<dbReference type="InterPro" id="IPR035965">
    <property type="entry name" value="PAS-like_dom_sf"/>
</dbReference>
<gene>
    <name evidence="20" type="ORF">DLJ53_22090</name>
</gene>
<keyword evidence="5" id="KW-0597">Phosphoprotein</keyword>
<dbReference type="EC" id="2.7.13.3" evidence="2"/>
<comment type="catalytic activity">
    <reaction evidence="1">
        <text>ATP + protein L-histidine = ADP + protein N-phospho-L-histidine.</text>
        <dbReference type="EC" id="2.7.13.3"/>
    </reaction>
</comment>
<keyword evidence="12" id="KW-0418">Kinase</keyword>
<comment type="caution">
    <text evidence="20">The sequence shown here is derived from an EMBL/GenBank/DDBJ whole genome shotgun (WGS) entry which is preliminary data.</text>
</comment>
<dbReference type="GO" id="GO:0009881">
    <property type="term" value="F:photoreceptor activity"/>
    <property type="evidence" value="ECO:0007669"/>
    <property type="project" value="UniProtKB-KW"/>
</dbReference>
<dbReference type="InterPro" id="IPR011102">
    <property type="entry name" value="Sig_transdc_His_kinase_HWE"/>
</dbReference>
<dbReference type="Gene3D" id="3.30.450.40">
    <property type="match status" value="1"/>
</dbReference>
<dbReference type="InterPro" id="IPR000014">
    <property type="entry name" value="PAS"/>
</dbReference>
<keyword evidence="10" id="KW-0677">Repeat</keyword>
<dbReference type="Gene3D" id="3.30.565.10">
    <property type="entry name" value="Histidine kinase-like ATPase, C-terminal domain"/>
    <property type="match status" value="1"/>
</dbReference>
<dbReference type="SUPFAM" id="SSF55781">
    <property type="entry name" value="GAF domain-like"/>
    <property type="match status" value="1"/>
</dbReference>
<protein>
    <recommendedName>
        <fullName evidence="3">Blue-light-activated histidine kinase</fullName>
        <ecNumber evidence="2">2.7.13.3</ecNumber>
    </recommendedName>
</protein>
<evidence type="ECO:0000256" key="5">
    <source>
        <dbReference type="ARBA" id="ARBA00022553"/>
    </source>
</evidence>
<dbReference type="InterPro" id="IPR000673">
    <property type="entry name" value="Sig_transdc_resp-reg_Me-estase"/>
</dbReference>
<keyword evidence="4" id="KW-0600">Photoreceptor protein</keyword>
<evidence type="ECO:0000259" key="19">
    <source>
        <dbReference type="PROSITE" id="PS50122"/>
    </source>
</evidence>
<feature type="active site" evidence="17">
    <location>
        <position position="140"/>
    </location>
</feature>
<evidence type="ECO:0000256" key="1">
    <source>
        <dbReference type="ARBA" id="ARBA00000085"/>
    </source>
</evidence>
<keyword evidence="9" id="KW-0808">Transferase</keyword>
<feature type="domain" description="PAC" evidence="18">
    <location>
        <begin position="594"/>
        <end position="645"/>
    </location>
</feature>
<evidence type="ECO:0000256" key="15">
    <source>
        <dbReference type="ARBA" id="ARBA00023026"/>
    </source>
</evidence>
<accession>A0A8B2NUB3</accession>
<dbReference type="InterPro" id="IPR035909">
    <property type="entry name" value="CheB_C"/>
</dbReference>
<dbReference type="AlphaFoldDB" id="A0A8B2NUB3"/>
<keyword evidence="17" id="KW-0378">Hydrolase</keyword>
<evidence type="ECO:0000256" key="10">
    <source>
        <dbReference type="ARBA" id="ARBA00022737"/>
    </source>
</evidence>
<dbReference type="PANTHER" id="PTHR41523">
    <property type="entry name" value="TWO-COMPONENT SYSTEM SENSOR PROTEIN"/>
    <property type="match status" value="1"/>
</dbReference>
<sequence>MDAEVRDIPQHGRTMVPVVAIGASVGAADALCELLGAIPRSTGACYVVVGHLDPGDDGTTRERIVRSTDLPVRSAESGTVPRADTVVMVEEDAALTLSGGRFRLAERTLQSAPIDTLFAAVASELGEKGIAIVLSGTSHDGSQGLRLVKAAGGYVIAQSPDSAADAAMPSHAIATGLVDKVLLPREMPGAVVDYLAILAGATAPGRGPEPDGRAGRYGARPRRSEVIADAHAVLVNEMAPAYVVVGPTRELVHSGGPVADYLEAQPGSASLELVNLMRDDLRIDLRLIWHSLMSGEEQAVRDRVGYRDGERLRLVRISGRRLTHEEGGEPHYLFVFQDQGEVTPAPPAEPAAEEIRETAADAPERSREELQSVNFELAHKIDELRRTNNDLANLLASTNIATLFLDTSGRVRGFTPVARRTFDLDDADIGRLIGDLCDHLEDTDLTAEVAAVVVSAEVTEKVVELRDGSATFLMRLVPYRTASGIIDGVVITFVDVSGFKRAQARIDVLNTELEGQVAALEAILDIAPIAIAFSDQPISRMRLNSYGQKMLGLGAETGPPRSELGQYAILQNGRELTLDELPSTIVWRTGEIVEDVQARYVGPGGTFDVLISAAPILNRAGETTRVVAVMRDISALTSARAIAEQRAEQQAYVARLGGRSLSGLTADEIIAELPDRLAVLLKCEYAKVLRLQPDRKRLELISSHGFGSPLGTVVDGGLDSQAGYTLTVHEPVVVTDLRTETRFSGPALLRIEGIISGMSVIVGSPDEPFGVIGVHSRGQRTFTQRDAAFLQSVANILAASLRRDEADRQKRLLLDELRHRVKNMLATMQSVIHLSLRDSNATTELGEQLTQRVRALALAHDINFRRADSAVSLRDLIRVQTQAYDPDNARIVIDGDCTVPLPPGIAIDTSMVVHELVTNAVKHGAMAQDGAVSIAIGCDTEDGICVVHFVWQETGPKPVGAVREGAGSRLMRAIASRRQFDIKRRFTEEGMRCEMTITFDVAANDAMTPLG</sequence>
<dbReference type="SMART" id="SM00065">
    <property type="entry name" value="GAF"/>
    <property type="match status" value="1"/>
</dbReference>
<dbReference type="PROSITE" id="PS50122">
    <property type="entry name" value="CHEB"/>
    <property type="match status" value="1"/>
</dbReference>
<dbReference type="Gene3D" id="3.40.50.180">
    <property type="entry name" value="Methylesterase CheB, C-terminal domain"/>
    <property type="match status" value="1"/>
</dbReference>
<organism evidence="20 21">
    <name type="scientific">Acuticoccus sediminis</name>
    <dbReference type="NCBI Taxonomy" id="2184697"/>
    <lineage>
        <taxon>Bacteria</taxon>
        <taxon>Pseudomonadati</taxon>
        <taxon>Pseudomonadota</taxon>
        <taxon>Alphaproteobacteria</taxon>
        <taxon>Hyphomicrobiales</taxon>
        <taxon>Amorphaceae</taxon>
        <taxon>Acuticoccus</taxon>
    </lineage>
</organism>
<evidence type="ECO:0000256" key="16">
    <source>
        <dbReference type="ARBA" id="ARBA00023170"/>
    </source>
</evidence>
<evidence type="ECO:0000256" key="13">
    <source>
        <dbReference type="ARBA" id="ARBA00022840"/>
    </source>
</evidence>
<evidence type="ECO:0000313" key="20">
    <source>
        <dbReference type="EMBL" id="RAH99236.1"/>
    </source>
</evidence>
<dbReference type="InterPro" id="IPR003018">
    <property type="entry name" value="GAF"/>
</dbReference>
<dbReference type="SMART" id="SM00086">
    <property type="entry name" value="PAC"/>
    <property type="match status" value="1"/>
</dbReference>
<evidence type="ECO:0000256" key="17">
    <source>
        <dbReference type="PROSITE-ProRule" id="PRU00050"/>
    </source>
</evidence>
<keyword evidence="16" id="KW-0675">Receptor</keyword>
<dbReference type="SMART" id="SM00911">
    <property type="entry name" value="HWE_HK"/>
    <property type="match status" value="1"/>
</dbReference>
<keyword evidence="14" id="KW-0157">Chromophore</keyword>
<evidence type="ECO:0000256" key="12">
    <source>
        <dbReference type="ARBA" id="ARBA00022777"/>
    </source>
</evidence>
<proteinExistence type="predicted"/>
<feature type="active site" evidence="17">
    <location>
        <position position="24"/>
    </location>
</feature>
<evidence type="ECO:0000256" key="9">
    <source>
        <dbReference type="ARBA" id="ARBA00022679"/>
    </source>
</evidence>
<keyword evidence="8" id="KW-0288">FMN</keyword>
<evidence type="ECO:0000259" key="18">
    <source>
        <dbReference type="PROSITE" id="PS50113"/>
    </source>
</evidence>
<dbReference type="SUPFAM" id="SSF52738">
    <property type="entry name" value="Methylesterase CheB, C-terminal domain"/>
    <property type="match status" value="1"/>
</dbReference>
<dbReference type="Pfam" id="PF13492">
    <property type="entry name" value="GAF_3"/>
    <property type="match status" value="1"/>
</dbReference>
<dbReference type="Pfam" id="PF13596">
    <property type="entry name" value="PAS_10"/>
    <property type="match status" value="1"/>
</dbReference>
<dbReference type="GO" id="GO:0004673">
    <property type="term" value="F:protein histidine kinase activity"/>
    <property type="evidence" value="ECO:0007669"/>
    <property type="project" value="UniProtKB-EC"/>
</dbReference>
<feature type="domain" description="PAC" evidence="18">
    <location>
        <begin position="456"/>
        <end position="508"/>
    </location>
</feature>
<name>A0A8B2NUB3_9HYPH</name>
<dbReference type="EMBL" id="QHHQ01000005">
    <property type="protein sequence ID" value="RAH99236.1"/>
    <property type="molecule type" value="Genomic_DNA"/>
</dbReference>
<dbReference type="GO" id="GO:0008984">
    <property type="term" value="F:protein-glutamate methylesterase activity"/>
    <property type="evidence" value="ECO:0007669"/>
    <property type="project" value="InterPro"/>
</dbReference>
<dbReference type="GO" id="GO:0006935">
    <property type="term" value="P:chemotaxis"/>
    <property type="evidence" value="ECO:0007669"/>
    <property type="project" value="UniProtKB-UniRule"/>
</dbReference>
<evidence type="ECO:0000256" key="14">
    <source>
        <dbReference type="ARBA" id="ARBA00022991"/>
    </source>
</evidence>
<keyword evidence="13" id="KW-0067">ATP-binding</keyword>
<dbReference type="SUPFAM" id="SSF55785">
    <property type="entry name" value="PYP-like sensor domain (PAS domain)"/>
    <property type="match status" value="2"/>
</dbReference>
<evidence type="ECO:0000256" key="2">
    <source>
        <dbReference type="ARBA" id="ARBA00012438"/>
    </source>
</evidence>
<keyword evidence="21" id="KW-1185">Reference proteome</keyword>
<dbReference type="SUPFAM" id="SSF55874">
    <property type="entry name" value="ATPase domain of HSP90 chaperone/DNA topoisomerase II/histidine kinase"/>
    <property type="match status" value="1"/>
</dbReference>
<feature type="active site" evidence="17">
    <location>
        <position position="51"/>
    </location>
</feature>
<dbReference type="GO" id="GO:0005524">
    <property type="term" value="F:ATP binding"/>
    <property type="evidence" value="ECO:0007669"/>
    <property type="project" value="UniProtKB-KW"/>
</dbReference>
<evidence type="ECO:0000256" key="7">
    <source>
        <dbReference type="ARBA" id="ARBA00022630"/>
    </source>
</evidence>
<dbReference type="InterPro" id="IPR001610">
    <property type="entry name" value="PAC"/>
</dbReference>
<dbReference type="Gene3D" id="3.30.450.20">
    <property type="entry name" value="PAS domain"/>
    <property type="match status" value="2"/>
</dbReference>
<keyword evidence="15" id="KW-0843">Virulence</keyword>
<dbReference type="OrthoDB" id="9816309at2"/>
<dbReference type="GO" id="GO:0005737">
    <property type="term" value="C:cytoplasm"/>
    <property type="evidence" value="ECO:0007669"/>
    <property type="project" value="InterPro"/>
</dbReference>
<evidence type="ECO:0000256" key="4">
    <source>
        <dbReference type="ARBA" id="ARBA00022543"/>
    </source>
</evidence>